<evidence type="ECO:0000256" key="3">
    <source>
        <dbReference type="ARBA" id="ARBA00022989"/>
    </source>
</evidence>
<dbReference type="AlphaFoldDB" id="A0A8J0TCS8"/>
<dbReference type="InterPro" id="IPR004073">
    <property type="entry name" value="GPCR_3_vmron_rcpt_2"/>
</dbReference>
<dbReference type="GO" id="GO:0005886">
    <property type="term" value="C:plasma membrane"/>
    <property type="evidence" value="ECO:0000318"/>
    <property type="project" value="GO_Central"/>
</dbReference>
<evidence type="ECO:0000259" key="7">
    <source>
        <dbReference type="PROSITE" id="PS50259"/>
    </source>
</evidence>
<feature type="transmembrane region" description="Helical" evidence="6">
    <location>
        <begin position="633"/>
        <end position="651"/>
    </location>
</feature>
<keyword evidence="3 6" id="KW-1133">Transmembrane helix</keyword>
<keyword evidence="9" id="KW-0675">Receptor</keyword>
<dbReference type="FunFam" id="2.10.50.30:FF:000003">
    <property type="entry name" value="Vomeronasal 2, receptor 120"/>
    <property type="match status" value="1"/>
</dbReference>
<feature type="transmembrane region" description="Helical" evidence="6">
    <location>
        <begin position="678"/>
        <end position="701"/>
    </location>
</feature>
<feature type="transmembrane region" description="Helical" evidence="6">
    <location>
        <begin position="590"/>
        <end position="613"/>
    </location>
</feature>
<dbReference type="Pfam" id="PF07562">
    <property type="entry name" value="NCD3G"/>
    <property type="match status" value="1"/>
</dbReference>
<feature type="transmembrane region" description="Helical" evidence="6">
    <location>
        <begin position="33"/>
        <end position="55"/>
    </location>
</feature>
<dbReference type="PRINTS" id="PR01535">
    <property type="entry name" value="VOMERONASL2R"/>
</dbReference>
<dbReference type="Pfam" id="PF01094">
    <property type="entry name" value="ANF_receptor"/>
    <property type="match status" value="1"/>
</dbReference>
<dbReference type="InterPro" id="IPR028082">
    <property type="entry name" value="Peripla_BP_I"/>
</dbReference>
<keyword evidence="4 6" id="KW-0472">Membrane</keyword>
<dbReference type="InterPro" id="IPR038550">
    <property type="entry name" value="GPCR_3_9-Cys_sf"/>
</dbReference>
<dbReference type="InterPro" id="IPR001828">
    <property type="entry name" value="ANF_lig-bd_rcpt"/>
</dbReference>
<dbReference type="KEGG" id="xla:108699029"/>
<keyword evidence="5" id="KW-0325">Glycoprotein</keyword>
<dbReference type="GeneID" id="108699029"/>
<keyword evidence="2 6" id="KW-0812">Transmembrane</keyword>
<name>A0A8J0TCS8_XENLA</name>
<dbReference type="Pfam" id="PF00003">
    <property type="entry name" value="7tm_3"/>
    <property type="match status" value="1"/>
</dbReference>
<organism evidence="8 9">
    <name type="scientific">Xenopus laevis</name>
    <name type="common">African clawed frog</name>
    <dbReference type="NCBI Taxonomy" id="8355"/>
    <lineage>
        <taxon>Eukaryota</taxon>
        <taxon>Metazoa</taxon>
        <taxon>Chordata</taxon>
        <taxon>Craniata</taxon>
        <taxon>Vertebrata</taxon>
        <taxon>Euteleostomi</taxon>
        <taxon>Amphibia</taxon>
        <taxon>Batrachia</taxon>
        <taxon>Anura</taxon>
        <taxon>Pipoidea</taxon>
        <taxon>Pipidae</taxon>
        <taxon>Xenopodinae</taxon>
        <taxon>Xenopus</taxon>
        <taxon>Xenopus</taxon>
    </lineage>
</organism>
<dbReference type="PROSITE" id="PS50259">
    <property type="entry name" value="G_PROTEIN_RECEP_F3_4"/>
    <property type="match status" value="1"/>
</dbReference>
<feature type="non-terminal residue" evidence="9">
    <location>
        <position position="793"/>
    </location>
</feature>
<evidence type="ECO:0000256" key="1">
    <source>
        <dbReference type="ARBA" id="ARBA00004141"/>
    </source>
</evidence>
<dbReference type="Proteomes" id="UP000186698">
    <property type="component" value="Chromosome 8L"/>
</dbReference>
<evidence type="ECO:0000256" key="6">
    <source>
        <dbReference type="SAM" id="Phobius"/>
    </source>
</evidence>
<dbReference type="Gene3D" id="2.10.50.30">
    <property type="entry name" value="GPCR, family 3, nine cysteines domain"/>
    <property type="match status" value="1"/>
</dbReference>
<feature type="transmembrane region" description="Helical" evidence="6">
    <location>
        <begin position="518"/>
        <end position="542"/>
    </location>
</feature>
<evidence type="ECO:0000313" key="9">
    <source>
        <dbReference type="RefSeq" id="XP_018086375.2"/>
    </source>
</evidence>
<feature type="domain" description="G-protein coupled receptors family 3 profile" evidence="7">
    <location>
        <begin position="519"/>
        <end position="775"/>
    </location>
</feature>
<protein>
    <submittedName>
        <fullName evidence="9">Vomeronasal type-2 receptor 26</fullName>
    </submittedName>
</protein>
<dbReference type="RefSeq" id="XP_018086375.2">
    <property type="nucleotide sequence ID" value="XM_018230886.2"/>
</dbReference>
<dbReference type="GO" id="GO:0004930">
    <property type="term" value="F:G protein-coupled receptor activity"/>
    <property type="evidence" value="ECO:0000318"/>
    <property type="project" value="GO_Central"/>
</dbReference>
<sequence>MQTEGNIKQSVITTNQVFAMKLNETNAGFSCRLYSIVVFAAIAGFSFIGTLLAGAQNKPKISTACALHSQAIQGYKQEGDIILGILIELFIYKHTTDEKFMKEPLKFISYGTQDSSFNDRVQFPTFYSTMTSENSQNKAIIHLLKTFNWTWVGIVSSDDAERHVRNEKLKAQIINSGAACVEFYIVIKEKNLPTLFHSAETIKSSTSNVIIVDISIRYFNDIVLSLAINSERKIVWIVSIDMTSTLVNYEITALNGSLFLALPQGDIPGLQEFMYSVNPLKFPMDPITASLWDEVFSLPNETGTINNRNGTLKTFEPYVPNFNTYRLTYNTYVSVYALGHALHNMYMDSISKRLDSSEFVETFVPWKLNSYLKKVNFKTISGDEIFFNEHGEAPGRLDILNVYIFPNGTMTTRKVGNFDSTALHGDNFIIYKENILWSPHFYGIPHSTCSANCPPGSRKVLIKEKPICCYNCIQCSEGEVSTVSDMENCVKCPNIQWSNGQRDKCIMRTLDFLSFGDALGLSLACMAVFLSVLTTTVLIIFIKYKHTTIVKANNRELSYYLIISLILSFLCSLLFIGWPMKGTCLIRQVVFAIDFTFSISCVLGKTLTVVIAFSATRPGSKLRGWVGTRIPKCIVLLCTLVEIFICSLWLINSPPFLEYDTESHTTTMILQCNEGSTGAFYTVIGYIGLLALICLFVAYLSRELPDIFNEAQYITFSMLVFCSVWISFIPAYLSTNGKYLTSVEIFAILASGSGLLGLIFVPKCYIILLKPERNTKHCIQKDVRISKNKEANI</sequence>
<accession>A0A8J0TCS8</accession>
<comment type="subcellular location">
    <subcellularLocation>
        <location evidence="1">Membrane</location>
        <topology evidence="1">Multi-pass membrane protein</topology>
    </subcellularLocation>
</comment>
<dbReference type="Gene3D" id="3.40.50.2300">
    <property type="match status" value="2"/>
</dbReference>
<feature type="transmembrane region" description="Helical" evidence="6">
    <location>
        <begin position="745"/>
        <end position="768"/>
    </location>
</feature>
<dbReference type="InterPro" id="IPR017978">
    <property type="entry name" value="GPCR_3_C"/>
</dbReference>
<dbReference type="OrthoDB" id="5984008at2759"/>
<evidence type="ECO:0000256" key="4">
    <source>
        <dbReference type="ARBA" id="ARBA00023136"/>
    </source>
</evidence>
<evidence type="ECO:0000313" key="8">
    <source>
        <dbReference type="Proteomes" id="UP000186698"/>
    </source>
</evidence>
<keyword evidence="8" id="KW-1185">Reference proteome</keyword>
<evidence type="ECO:0000256" key="2">
    <source>
        <dbReference type="ARBA" id="ARBA00022692"/>
    </source>
</evidence>
<dbReference type="PANTHER" id="PTHR24061:SF596">
    <property type="entry name" value="VOMERONASAL TYPE-2 RECEPTOR 26"/>
    <property type="match status" value="1"/>
</dbReference>
<evidence type="ECO:0000256" key="5">
    <source>
        <dbReference type="ARBA" id="ARBA00023180"/>
    </source>
</evidence>
<dbReference type="InterPro" id="IPR000068">
    <property type="entry name" value="GPCR_3_Ca_sens_rcpt-rel"/>
</dbReference>
<gene>
    <name evidence="9" type="primary">LOC108699029</name>
</gene>
<reference evidence="9" key="1">
    <citation type="submission" date="2025-08" db="UniProtKB">
        <authorList>
            <consortium name="RefSeq"/>
        </authorList>
    </citation>
    <scope>IDENTIFICATION</scope>
    <source>
        <strain evidence="9">J_2021</strain>
        <tissue evidence="9">Erythrocytes</tissue>
    </source>
</reference>
<feature type="transmembrane region" description="Helical" evidence="6">
    <location>
        <begin position="557"/>
        <end position="578"/>
    </location>
</feature>
<dbReference type="CDD" id="cd15283">
    <property type="entry name" value="7tmC_V2R_pheromone"/>
    <property type="match status" value="1"/>
</dbReference>
<dbReference type="PANTHER" id="PTHR24061">
    <property type="entry name" value="CALCIUM-SENSING RECEPTOR-RELATED"/>
    <property type="match status" value="1"/>
</dbReference>
<dbReference type="InterPro" id="IPR011500">
    <property type="entry name" value="GPCR_3_9-Cys_dom"/>
</dbReference>
<dbReference type="SUPFAM" id="SSF53822">
    <property type="entry name" value="Periplasmic binding protein-like I"/>
    <property type="match status" value="1"/>
</dbReference>
<feature type="transmembrane region" description="Helical" evidence="6">
    <location>
        <begin position="713"/>
        <end position="733"/>
    </location>
</feature>
<proteinExistence type="predicted"/>